<keyword evidence="2" id="KW-1185">Reference proteome</keyword>
<evidence type="ECO:0000313" key="1">
    <source>
        <dbReference type="EMBL" id="RWX47522.1"/>
    </source>
</evidence>
<sequence length="34" mass="3871">MRPNRSRAVLVVEARLGSTNCWSHKEESLCAKKI</sequence>
<evidence type="ECO:0000313" key="2">
    <source>
        <dbReference type="Proteomes" id="UP000287853"/>
    </source>
</evidence>
<proteinExistence type="predicted"/>
<dbReference type="EMBL" id="MTKO01000033">
    <property type="protein sequence ID" value="RWX47522.1"/>
    <property type="molecule type" value="Genomic_DNA"/>
</dbReference>
<gene>
    <name evidence="1" type="ORF">H206_06336</name>
</gene>
<dbReference type="Proteomes" id="UP000287853">
    <property type="component" value="Unassembled WGS sequence"/>
</dbReference>
<protein>
    <submittedName>
        <fullName evidence="1">Uncharacterized protein</fullName>
    </submittedName>
</protein>
<accession>A0A3S3R9L4</accession>
<dbReference type="AlphaFoldDB" id="A0A3S3R9L4"/>
<organism evidence="1 2">
    <name type="scientific">Candidatus Electrothrix aarhusensis</name>
    <dbReference type="NCBI Taxonomy" id="1859131"/>
    <lineage>
        <taxon>Bacteria</taxon>
        <taxon>Pseudomonadati</taxon>
        <taxon>Thermodesulfobacteriota</taxon>
        <taxon>Desulfobulbia</taxon>
        <taxon>Desulfobulbales</taxon>
        <taxon>Desulfobulbaceae</taxon>
        <taxon>Candidatus Electrothrix</taxon>
    </lineage>
</organism>
<reference evidence="1 2" key="1">
    <citation type="submission" date="2017-01" db="EMBL/GenBank/DDBJ databases">
        <title>The cable genome- insights into the physiology and evolution of filamentous bacteria capable of sulfide oxidation via long distance electron transfer.</title>
        <authorList>
            <person name="Schreiber L."/>
            <person name="Bjerg J.T."/>
            <person name="Boggild A."/>
            <person name="Van De Vossenberg J."/>
            <person name="Meysman F."/>
            <person name="Nielsen L.P."/>
            <person name="Schramm A."/>
            <person name="Kjeldsen K.U."/>
        </authorList>
    </citation>
    <scope>NUCLEOTIDE SEQUENCE [LARGE SCALE GENOMIC DNA]</scope>
    <source>
        <strain evidence="1">MCF</strain>
    </source>
</reference>
<comment type="caution">
    <text evidence="1">The sequence shown here is derived from an EMBL/GenBank/DDBJ whole genome shotgun (WGS) entry which is preliminary data.</text>
</comment>
<name>A0A3S3R9L4_9BACT</name>